<dbReference type="Pfam" id="PF04909">
    <property type="entry name" value="Amidohydro_2"/>
    <property type="match status" value="1"/>
</dbReference>
<dbReference type="AlphaFoldDB" id="A0A2W5NXZ4"/>
<dbReference type="GO" id="GO:0019748">
    <property type="term" value="P:secondary metabolic process"/>
    <property type="evidence" value="ECO:0007669"/>
    <property type="project" value="TreeGrafter"/>
</dbReference>
<evidence type="ECO:0000256" key="1">
    <source>
        <dbReference type="ARBA" id="ARBA00023239"/>
    </source>
</evidence>
<dbReference type="SUPFAM" id="SSF51556">
    <property type="entry name" value="Metallo-dependent hydrolases"/>
    <property type="match status" value="1"/>
</dbReference>
<comment type="caution">
    <text evidence="3">The sequence shown here is derived from an EMBL/GenBank/DDBJ whole genome shotgun (WGS) entry which is preliminary data.</text>
</comment>
<organism evidence="3 4">
    <name type="scientific">Novosphingobium pentaromativorans</name>
    <dbReference type="NCBI Taxonomy" id="205844"/>
    <lineage>
        <taxon>Bacteria</taxon>
        <taxon>Pseudomonadati</taxon>
        <taxon>Pseudomonadota</taxon>
        <taxon>Alphaproteobacteria</taxon>
        <taxon>Sphingomonadales</taxon>
        <taxon>Sphingomonadaceae</taxon>
        <taxon>Novosphingobium</taxon>
    </lineage>
</organism>
<dbReference type="Proteomes" id="UP000249082">
    <property type="component" value="Unassembled WGS sequence"/>
</dbReference>
<keyword evidence="1" id="KW-0456">Lyase</keyword>
<reference evidence="3 4" key="1">
    <citation type="submission" date="2017-08" db="EMBL/GenBank/DDBJ databases">
        <title>Infants hospitalized years apart are colonized by the same room-sourced microbial strains.</title>
        <authorList>
            <person name="Brooks B."/>
            <person name="Olm M.R."/>
            <person name="Firek B.A."/>
            <person name="Baker R."/>
            <person name="Thomas B.C."/>
            <person name="Morowitz M.J."/>
            <person name="Banfield J.F."/>
        </authorList>
    </citation>
    <scope>NUCLEOTIDE SEQUENCE [LARGE SCALE GENOMIC DNA]</scope>
    <source>
        <strain evidence="3">S2_005_002_R2_33</strain>
    </source>
</reference>
<proteinExistence type="predicted"/>
<dbReference type="InterPro" id="IPR032466">
    <property type="entry name" value="Metal_Hydrolase"/>
</dbReference>
<protein>
    <submittedName>
        <fullName evidence="3">Hydrolase</fullName>
    </submittedName>
</protein>
<dbReference type="InterPro" id="IPR006680">
    <property type="entry name" value="Amidohydro-rel"/>
</dbReference>
<evidence type="ECO:0000259" key="2">
    <source>
        <dbReference type="Pfam" id="PF04909"/>
    </source>
</evidence>
<name>A0A2W5NXZ4_9SPHN</name>
<evidence type="ECO:0000313" key="3">
    <source>
        <dbReference type="EMBL" id="PZQ55475.1"/>
    </source>
</evidence>
<keyword evidence="3" id="KW-0378">Hydrolase</keyword>
<sequence length="404" mass="45862">MSEADPAVRGMPDERAAASAWTYGPIFDADAHIDPPHDMWKDYLPARLRDRAPFIEHAEDGDYICFEGNRRPFMMINNQAGREGRNFKMKGRLADQRKVWEPATRLADMDADGMDAALLFGGGPLGSFDNELYIASYEAYQNWVLDFCSAAPERLYPVGYVPMRNVDETVEHVRRLAGKGFRAINLPAFPQNAEAWNTSSGVAALKPGQVSALTGDAKGALQYYQPEFDRLWAALCDHDLVVTFHLGARVPRFGEKQFFLPDMPMSKLAMAEPLGILIYNGVFDRFPALRVGSMESGVGWFAWYAEYNDRTWEKQRYWTESTLQNPPSWYMDRNVFGSFIQDRAGILNRDLPGSRNIMWSSDYPHSETTFPRSREIILRDFAGVPEADVRAIIHDNCRRMLGLS</sequence>
<dbReference type="InterPro" id="IPR032465">
    <property type="entry name" value="ACMSD"/>
</dbReference>
<feature type="domain" description="Amidohydrolase-related" evidence="2">
    <location>
        <begin position="29"/>
        <end position="403"/>
    </location>
</feature>
<dbReference type="Gene3D" id="3.20.20.140">
    <property type="entry name" value="Metal-dependent hydrolases"/>
    <property type="match status" value="1"/>
</dbReference>
<accession>A0A2W5NXZ4</accession>
<evidence type="ECO:0000313" key="4">
    <source>
        <dbReference type="Proteomes" id="UP000249082"/>
    </source>
</evidence>
<dbReference type="PANTHER" id="PTHR21240:SF28">
    <property type="entry name" value="ISO-OROTATE DECARBOXYLASE (EUROFUNG)"/>
    <property type="match status" value="1"/>
</dbReference>
<dbReference type="GO" id="GO:0005737">
    <property type="term" value="C:cytoplasm"/>
    <property type="evidence" value="ECO:0007669"/>
    <property type="project" value="TreeGrafter"/>
</dbReference>
<dbReference type="GO" id="GO:0016831">
    <property type="term" value="F:carboxy-lyase activity"/>
    <property type="evidence" value="ECO:0007669"/>
    <property type="project" value="InterPro"/>
</dbReference>
<dbReference type="GO" id="GO:0016787">
    <property type="term" value="F:hydrolase activity"/>
    <property type="evidence" value="ECO:0007669"/>
    <property type="project" value="UniProtKB-KW"/>
</dbReference>
<dbReference type="EMBL" id="QFPX01000006">
    <property type="protein sequence ID" value="PZQ55475.1"/>
    <property type="molecule type" value="Genomic_DNA"/>
</dbReference>
<dbReference type="PANTHER" id="PTHR21240">
    <property type="entry name" value="2-AMINO-3-CARBOXYLMUCONATE-6-SEMIALDEHYDE DECARBOXYLASE"/>
    <property type="match status" value="1"/>
</dbReference>
<gene>
    <name evidence="3" type="ORF">DI555_09150</name>
</gene>